<dbReference type="Proteomes" id="UP000035642">
    <property type="component" value="Unassembled WGS sequence"/>
</dbReference>
<keyword evidence="1" id="KW-1185">Reference proteome</keyword>
<protein>
    <submittedName>
        <fullName evidence="2">LisH domain-containing protein</fullName>
    </submittedName>
</protein>
<dbReference type="InterPro" id="IPR006594">
    <property type="entry name" value="LisH"/>
</dbReference>
<evidence type="ECO:0000313" key="1">
    <source>
        <dbReference type="Proteomes" id="UP000035642"/>
    </source>
</evidence>
<accession>A0A0K0DBG5</accession>
<reference evidence="2" key="2">
    <citation type="submission" date="2017-02" db="UniProtKB">
        <authorList>
            <consortium name="WormBaseParasite"/>
        </authorList>
    </citation>
    <scope>IDENTIFICATION</scope>
</reference>
<name>A0A0K0DBG5_ANGCA</name>
<sequence length="203" mass="22649">MPKVLSSTNLYDRELFSDGCAPEMSVTAQILLEEATIRGEETLIQMLAHHKSLNHSASQIGKEIEKAAHKDIGGMIRNEKEIEHDAKAERLVNGIICDYLMIFGLKNVAEILVKEVALGGRIDDYFVNRKVIDGIMESLRNQDIALLQQHIVALIQDGKKTEALQFGKQLSPFGYEQETARLMGAVVLAKDCNDPCYDTLLIH</sequence>
<dbReference type="PROSITE" id="PS50896">
    <property type="entry name" value="LISH"/>
    <property type="match status" value="1"/>
</dbReference>
<proteinExistence type="predicted"/>
<dbReference type="AlphaFoldDB" id="A0A0K0DBG5"/>
<reference evidence="1" key="1">
    <citation type="submission" date="2012-09" db="EMBL/GenBank/DDBJ databases">
        <authorList>
            <person name="Martin A.A."/>
        </authorList>
    </citation>
    <scope>NUCLEOTIDE SEQUENCE</scope>
</reference>
<evidence type="ECO:0000313" key="2">
    <source>
        <dbReference type="WBParaSite" id="ACAC_0000776701-mRNA-1"/>
    </source>
</evidence>
<organism evidence="1 2">
    <name type="scientific">Angiostrongylus cantonensis</name>
    <name type="common">Rat lungworm</name>
    <dbReference type="NCBI Taxonomy" id="6313"/>
    <lineage>
        <taxon>Eukaryota</taxon>
        <taxon>Metazoa</taxon>
        <taxon>Ecdysozoa</taxon>
        <taxon>Nematoda</taxon>
        <taxon>Chromadorea</taxon>
        <taxon>Rhabditida</taxon>
        <taxon>Rhabditina</taxon>
        <taxon>Rhabditomorpha</taxon>
        <taxon>Strongyloidea</taxon>
        <taxon>Metastrongylidae</taxon>
        <taxon>Angiostrongylus</taxon>
    </lineage>
</organism>
<dbReference type="WBParaSite" id="ACAC_0000776701-mRNA-1">
    <property type="protein sequence ID" value="ACAC_0000776701-mRNA-1"/>
    <property type="gene ID" value="ACAC_0000776701"/>
</dbReference>
<dbReference type="STRING" id="6313.A0A0K0DBG5"/>